<dbReference type="Proteomes" id="UP000515480">
    <property type="component" value="Chromosome"/>
</dbReference>
<keyword evidence="8" id="KW-1208">Phospholipid metabolism</keyword>
<dbReference type="KEGG" id="stim:H1B31_09835"/>
<gene>
    <name evidence="15" type="ORF">H1B31_09835</name>
</gene>
<keyword evidence="3" id="KW-0521">NADP</keyword>
<feature type="active site" description="Proton acceptor" evidence="9">
    <location>
        <position position="190"/>
    </location>
</feature>
<dbReference type="GO" id="GO:0008654">
    <property type="term" value="P:phospholipid biosynthetic process"/>
    <property type="evidence" value="ECO:0007669"/>
    <property type="project" value="UniProtKB-KW"/>
</dbReference>
<dbReference type="GO" id="GO:0051287">
    <property type="term" value="F:NAD binding"/>
    <property type="evidence" value="ECO:0007669"/>
    <property type="project" value="InterPro"/>
</dbReference>
<dbReference type="InterPro" id="IPR011128">
    <property type="entry name" value="G3P_DH_NAD-dep_N"/>
</dbReference>
<dbReference type="SUPFAM" id="SSF48179">
    <property type="entry name" value="6-phosphogluconate dehydrogenase C-terminal domain-like"/>
    <property type="match status" value="1"/>
</dbReference>
<dbReference type="GO" id="GO:0005975">
    <property type="term" value="P:carbohydrate metabolic process"/>
    <property type="evidence" value="ECO:0007669"/>
    <property type="project" value="InterPro"/>
</dbReference>
<dbReference type="PANTHER" id="PTHR11728:SF1">
    <property type="entry name" value="GLYCEROL-3-PHOSPHATE DEHYDROGENASE [NAD(+)] 2, CHLOROPLASTIC"/>
    <property type="match status" value="1"/>
</dbReference>
<name>A0A7G7VJ45_9FIRM</name>
<dbReference type="EMBL" id="CP060204">
    <property type="protein sequence ID" value="QNH54138.1"/>
    <property type="molecule type" value="Genomic_DNA"/>
</dbReference>
<dbReference type="GO" id="GO:0006650">
    <property type="term" value="P:glycerophospholipid metabolic process"/>
    <property type="evidence" value="ECO:0007669"/>
    <property type="project" value="UniProtKB-UniPathway"/>
</dbReference>
<dbReference type="Pfam" id="PF01210">
    <property type="entry name" value="NAD_Gly3P_dh_N"/>
    <property type="match status" value="1"/>
</dbReference>
<proteinExistence type="inferred from homology"/>
<dbReference type="RefSeq" id="WP_185980186.1">
    <property type="nucleotide sequence ID" value="NZ_CP060204.1"/>
</dbReference>
<dbReference type="PRINTS" id="PR00077">
    <property type="entry name" value="GPDHDRGNASE"/>
</dbReference>
<evidence type="ECO:0000313" key="15">
    <source>
        <dbReference type="EMBL" id="QNH54138.1"/>
    </source>
</evidence>
<evidence type="ECO:0000256" key="1">
    <source>
        <dbReference type="ARBA" id="ARBA00011009"/>
    </source>
</evidence>
<feature type="domain" description="Glycerol-3-phosphate dehydrogenase NAD-dependent C-terminal" evidence="14">
    <location>
        <begin position="179"/>
        <end position="311"/>
    </location>
</feature>
<dbReference type="SUPFAM" id="SSF51735">
    <property type="entry name" value="NAD(P)-binding Rossmann-fold domains"/>
    <property type="match status" value="1"/>
</dbReference>
<evidence type="ECO:0000256" key="7">
    <source>
        <dbReference type="ARBA" id="ARBA00023209"/>
    </source>
</evidence>
<evidence type="ECO:0000259" key="13">
    <source>
        <dbReference type="Pfam" id="PF01210"/>
    </source>
</evidence>
<evidence type="ECO:0000256" key="12">
    <source>
        <dbReference type="RuleBase" id="RU000439"/>
    </source>
</evidence>
<keyword evidence="6" id="KW-0443">Lipid metabolism</keyword>
<dbReference type="AlphaFoldDB" id="A0A7G7VJ45"/>
<dbReference type="Pfam" id="PF07479">
    <property type="entry name" value="NAD_Gly3P_dh_C"/>
    <property type="match status" value="1"/>
</dbReference>
<dbReference type="GO" id="GO:0005829">
    <property type="term" value="C:cytosol"/>
    <property type="evidence" value="ECO:0007669"/>
    <property type="project" value="TreeGrafter"/>
</dbReference>
<dbReference type="PIRSF" id="PIRSF000114">
    <property type="entry name" value="Glycerol-3-P_dh"/>
    <property type="match status" value="1"/>
</dbReference>
<feature type="binding site" evidence="10">
    <location>
        <position position="271"/>
    </location>
    <ligand>
        <name>NAD(+)</name>
        <dbReference type="ChEBI" id="CHEBI:57540"/>
    </ligand>
</feature>
<comment type="similarity">
    <text evidence="1 11">Belongs to the NAD-dependent glycerol-3-phosphate dehydrogenase family.</text>
</comment>
<dbReference type="Gene3D" id="1.10.1040.10">
    <property type="entry name" value="N-(1-d-carboxylethyl)-l-norvaline Dehydrogenase, domain 2"/>
    <property type="match status" value="1"/>
</dbReference>
<evidence type="ECO:0000256" key="5">
    <source>
        <dbReference type="ARBA" id="ARBA00023027"/>
    </source>
</evidence>
<dbReference type="InterPro" id="IPR013328">
    <property type="entry name" value="6PGD_dom2"/>
</dbReference>
<keyword evidence="16" id="KW-1185">Reference proteome</keyword>
<keyword evidence="2" id="KW-0444">Lipid biosynthesis</keyword>
<evidence type="ECO:0000313" key="16">
    <source>
        <dbReference type="Proteomes" id="UP000515480"/>
    </source>
</evidence>
<evidence type="ECO:0000256" key="8">
    <source>
        <dbReference type="ARBA" id="ARBA00023264"/>
    </source>
</evidence>
<dbReference type="InterPro" id="IPR006168">
    <property type="entry name" value="G3P_DH_NAD-dep"/>
</dbReference>
<dbReference type="EC" id="1.1.1.94" evidence="12"/>
<evidence type="ECO:0000256" key="3">
    <source>
        <dbReference type="ARBA" id="ARBA00022857"/>
    </source>
</evidence>
<dbReference type="GO" id="GO:0047952">
    <property type="term" value="F:glycerol-3-phosphate dehydrogenase [NAD(P)+] activity"/>
    <property type="evidence" value="ECO:0007669"/>
    <property type="project" value="UniProtKB-EC"/>
</dbReference>
<dbReference type="NCBIfam" id="NF000940">
    <property type="entry name" value="PRK00094.1-2"/>
    <property type="match status" value="1"/>
</dbReference>
<evidence type="ECO:0000256" key="4">
    <source>
        <dbReference type="ARBA" id="ARBA00023002"/>
    </source>
</evidence>
<reference evidence="15 16" key="1">
    <citation type="submission" date="2020-07" db="EMBL/GenBank/DDBJ databases">
        <title>Complete genome and description of Selenomonas timonensis sp. nov., a new bacterium isolated from a gingivitis subject.</title>
        <authorList>
            <person name="Antezack A."/>
        </authorList>
    </citation>
    <scope>NUCLEOTIDE SEQUENCE [LARGE SCALE GENOMIC DNA]</scope>
    <source>
        <strain evidence="15 16">Marseille-Q3039</strain>
    </source>
</reference>
<sequence length="326" mass="35417">MNISVLGCGRWGSFHAWYAQRVGHAVMLWGRAGSAHLKELRVTRTNEFLTLPADIHLTDDLAEAVRAAEVVIISIHAQALRAFLRDLCSRGLGVELGKRRIILCMKGLEIGTGKRLSTVVHEELGSAVHPVVWVGPGHVQDFVRGIPNCMVLAGEEREALRELVDALGSPLIRFYYGEDLLGTEVGAAAKNVVGLAAGMLDGLGYGSLKGALMARGTRELVRLVRAMGGDGETIYGLSHLGDYEATLFSPHSNNRRYGEAVVRGTAGDFHKIAEGVYTAEALMALSEEYGVDLPISATVYEIVTHGRDPRDQLMQLFLRATKSEKE</sequence>
<dbReference type="InterPro" id="IPR006109">
    <property type="entry name" value="G3P_DH_NAD-dep_C"/>
</dbReference>
<evidence type="ECO:0000256" key="2">
    <source>
        <dbReference type="ARBA" id="ARBA00022516"/>
    </source>
</evidence>
<feature type="domain" description="Glycerol-3-phosphate dehydrogenase NAD-dependent N-terminal" evidence="13">
    <location>
        <begin position="3"/>
        <end position="158"/>
    </location>
</feature>
<dbReference type="InterPro" id="IPR008927">
    <property type="entry name" value="6-PGluconate_DH-like_C_sf"/>
</dbReference>
<dbReference type="Gene3D" id="3.40.50.720">
    <property type="entry name" value="NAD(P)-binding Rossmann-like Domain"/>
    <property type="match status" value="1"/>
</dbReference>
<comment type="catalytic activity">
    <reaction evidence="12">
        <text>sn-glycerol 3-phosphate + NADP(+) = dihydroxyacetone phosphate + NADPH + H(+)</text>
        <dbReference type="Rhea" id="RHEA:11096"/>
        <dbReference type="ChEBI" id="CHEBI:15378"/>
        <dbReference type="ChEBI" id="CHEBI:57597"/>
        <dbReference type="ChEBI" id="CHEBI:57642"/>
        <dbReference type="ChEBI" id="CHEBI:57783"/>
        <dbReference type="ChEBI" id="CHEBI:58349"/>
        <dbReference type="EC" id="1.1.1.94"/>
    </reaction>
</comment>
<dbReference type="InterPro" id="IPR036291">
    <property type="entry name" value="NAD(P)-bd_dom_sf"/>
</dbReference>
<feature type="binding site" evidence="10">
    <location>
        <begin position="7"/>
        <end position="12"/>
    </location>
    <ligand>
        <name>NAD(+)</name>
        <dbReference type="ChEBI" id="CHEBI:57540"/>
    </ligand>
</feature>
<evidence type="ECO:0000256" key="11">
    <source>
        <dbReference type="RuleBase" id="RU000437"/>
    </source>
</evidence>
<protein>
    <recommendedName>
        <fullName evidence="12">Glycerol-3-phosphate dehydrogenase</fullName>
        <ecNumber evidence="12">1.1.1.94</ecNumber>
    </recommendedName>
</protein>
<evidence type="ECO:0000259" key="14">
    <source>
        <dbReference type="Pfam" id="PF07479"/>
    </source>
</evidence>
<evidence type="ECO:0000256" key="9">
    <source>
        <dbReference type="PIRSR" id="PIRSR000114-1"/>
    </source>
</evidence>
<dbReference type="PANTHER" id="PTHR11728">
    <property type="entry name" value="GLYCEROL-3-PHOSPHATE DEHYDROGENASE"/>
    <property type="match status" value="1"/>
</dbReference>
<dbReference type="UniPathway" id="UPA00940"/>
<organism evidence="15 16">
    <name type="scientific">Selenomonas timonae</name>
    <dbReference type="NCBI Taxonomy" id="2754044"/>
    <lineage>
        <taxon>Bacteria</taxon>
        <taxon>Bacillati</taxon>
        <taxon>Bacillota</taxon>
        <taxon>Negativicutes</taxon>
        <taxon>Selenomonadales</taxon>
        <taxon>Selenomonadaceae</taxon>
        <taxon>Selenomonas</taxon>
    </lineage>
</organism>
<keyword evidence="5 10" id="KW-0520">NAD</keyword>
<keyword evidence="7" id="KW-0594">Phospholipid biosynthesis</keyword>
<accession>A0A7G7VJ45</accession>
<dbReference type="GO" id="GO:0046168">
    <property type="term" value="P:glycerol-3-phosphate catabolic process"/>
    <property type="evidence" value="ECO:0007669"/>
    <property type="project" value="InterPro"/>
</dbReference>
<evidence type="ECO:0000256" key="6">
    <source>
        <dbReference type="ARBA" id="ARBA00023098"/>
    </source>
</evidence>
<evidence type="ECO:0000256" key="10">
    <source>
        <dbReference type="PIRSR" id="PIRSR000114-3"/>
    </source>
</evidence>
<dbReference type="PROSITE" id="PS00957">
    <property type="entry name" value="NAD_G3PDH"/>
    <property type="match status" value="1"/>
</dbReference>
<keyword evidence="4 11" id="KW-0560">Oxidoreductase</keyword>